<comment type="catalytic activity">
    <reaction evidence="1">
        <text>Hydrolysis of terminal (1-&gt;4)-linked alpha-D-glucose residues successively from non-reducing ends of the chains with release of beta-D-glucose.</text>
        <dbReference type="EC" id="3.2.1.3"/>
    </reaction>
</comment>
<evidence type="ECO:0000313" key="11">
    <source>
        <dbReference type="EMBL" id="MBW0539140.1"/>
    </source>
</evidence>
<keyword evidence="6" id="KW-0326">Glycosidase</keyword>
<proteinExistence type="inferred from homology"/>
<dbReference type="OrthoDB" id="6123450at2759"/>
<dbReference type="GO" id="GO:0000272">
    <property type="term" value="P:polysaccharide catabolic process"/>
    <property type="evidence" value="ECO:0007669"/>
    <property type="project" value="UniProtKB-KW"/>
</dbReference>
<evidence type="ECO:0000256" key="7">
    <source>
        <dbReference type="ARBA" id="ARBA00023326"/>
    </source>
</evidence>
<dbReference type="InterPro" id="IPR000165">
    <property type="entry name" value="Glucoamylase"/>
</dbReference>
<organism evidence="11 12">
    <name type="scientific">Austropuccinia psidii MF-1</name>
    <dbReference type="NCBI Taxonomy" id="1389203"/>
    <lineage>
        <taxon>Eukaryota</taxon>
        <taxon>Fungi</taxon>
        <taxon>Dikarya</taxon>
        <taxon>Basidiomycota</taxon>
        <taxon>Pucciniomycotina</taxon>
        <taxon>Pucciniomycetes</taxon>
        <taxon>Pucciniales</taxon>
        <taxon>Sphaerophragmiaceae</taxon>
        <taxon>Austropuccinia</taxon>
    </lineage>
</organism>
<dbReference type="PANTHER" id="PTHR31616:SF9">
    <property type="entry name" value="GLUCOAMYLASE, INTRACELLULAR SPORULATION-SPECIFIC"/>
    <property type="match status" value="1"/>
</dbReference>
<keyword evidence="7" id="KW-0624">Polysaccharide degradation</keyword>
<dbReference type="InterPro" id="IPR011613">
    <property type="entry name" value="GH15-like"/>
</dbReference>
<evidence type="ECO:0000256" key="5">
    <source>
        <dbReference type="ARBA" id="ARBA00023277"/>
    </source>
</evidence>
<dbReference type="InterPro" id="IPR008928">
    <property type="entry name" value="6-hairpin_glycosidase_sf"/>
</dbReference>
<reference evidence="11" key="1">
    <citation type="submission" date="2021-03" db="EMBL/GenBank/DDBJ databases">
        <title>Draft genome sequence of rust myrtle Austropuccinia psidii MF-1, a brazilian biotype.</title>
        <authorList>
            <person name="Quecine M.C."/>
            <person name="Pachon D.M.R."/>
            <person name="Bonatelli M.L."/>
            <person name="Correr F.H."/>
            <person name="Franceschini L.M."/>
            <person name="Leite T.F."/>
            <person name="Margarido G.R.A."/>
            <person name="Almeida C.A."/>
            <person name="Ferrarezi J.A."/>
            <person name="Labate C.A."/>
        </authorList>
    </citation>
    <scope>NUCLEOTIDE SEQUENCE</scope>
    <source>
        <strain evidence="11">MF-1</strain>
    </source>
</reference>
<dbReference type="Gene3D" id="1.50.10.10">
    <property type="match status" value="1"/>
</dbReference>
<dbReference type="SUPFAM" id="SSF48208">
    <property type="entry name" value="Six-hairpin glycosidases"/>
    <property type="match status" value="1"/>
</dbReference>
<dbReference type="GO" id="GO:0004339">
    <property type="term" value="F:glucan 1,4-alpha-glucosidase activity"/>
    <property type="evidence" value="ECO:0007669"/>
    <property type="project" value="UniProtKB-EC"/>
</dbReference>
<sequence>MIASPSRPQSYLDSNTENANYFFHWTRDASLCLRVILRQLDQIELGLNSWKFNSINQESQNFQSSISINQLQVIIHDFINFNKKIQNSINLSGGPLDGGLGEPKFLIDGSRFDEPWGRPQHDGPAIRASTLIRFAKHLIINRSKISSQLDYISSNLFDRNLPSSPIQLDIDHIGRTWSQPSFDLWEEVKATDGGHFYTLMVQRKAIQDFWDFTHLLPSHLQPSEAQYASYRSIISQIDDRLEMFWNPQGLPHYEAQHSDIPKNSSVPFSKKPHIVPTLDWESGQLKPSQVDTAVILAINHTAGLNQPEKWSPGSDRTLATLDRLVEVFELLYPINKSKSGQGIAIGRYPEDEYDGINGNSVGHPWFLCTHAVAEVTYLAINQFRKSPHIQVTTFNLSFFSRFLPELQSSSKQLPWIIERGTEKYKKLLEGMSHWADRFLLDVSFKYSDRINGNMSEQIDRITGQMRGARELTWSYASFLTAIDARAGKRPN</sequence>
<dbReference type="Pfam" id="PF00723">
    <property type="entry name" value="Glyco_hydro_15"/>
    <property type="match status" value="1"/>
</dbReference>
<dbReference type="InterPro" id="IPR012341">
    <property type="entry name" value="6hp_glycosidase-like_sf"/>
</dbReference>
<keyword evidence="5" id="KW-0119">Carbohydrate metabolism</keyword>
<dbReference type="EMBL" id="AVOT02043738">
    <property type="protein sequence ID" value="MBW0539140.1"/>
    <property type="molecule type" value="Genomic_DNA"/>
</dbReference>
<dbReference type="PANTHER" id="PTHR31616">
    <property type="entry name" value="TREHALASE"/>
    <property type="match status" value="1"/>
</dbReference>
<evidence type="ECO:0000256" key="4">
    <source>
        <dbReference type="ARBA" id="ARBA00022801"/>
    </source>
</evidence>
<dbReference type="GO" id="GO:0000324">
    <property type="term" value="C:fungal-type vacuole"/>
    <property type="evidence" value="ECO:0007669"/>
    <property type="project" value="TreeGrafter"/>
</dbReference>
<comment type="caution">
    <text evidence="11">The sequence shown here is derived from an EMBL/GenBank/DDBJ whole genome shotgun (WGS) entry which is preliminary data.</text>
</comment>
<evidence type="ECO:0000259" key="10">
    <source>
        <dbReference type="Pfam" id="PF00723"/>
    </source>
</evidence>
<evidence type="ECO:0000256" key="6">
    <source>
        <dbReference type="ARBA" id="ARBA00023295"/>
    </source>
</evidence>
<dbReference type="AlphaFoldDB" id="A0A9Q3IHC0"/>
<evidence type="ECO:0000256" key="2">
    <source>
        <dbReference type="ARBA" id="ARBA00006188"/>
    </source>
</evidence>
<dbReference type="Proteomes" id="UP000765509">
    <property type="component" value="Unassembled WGS sequence"/>
</dbReference>
<evidence type="ECO:0000313" key="12">
    <source>
        <dbReference type="Proteomes" id="UP000765509"/>
    </source>
</evidence>
<evidence type="ECO:0000256" key="1">
    <source>
        <dbReference type="ARBA" id="ARBA00001863"/>
    </source>
</evidence>
<protein>
    <recommendedName>
        <fullName evidence="3">glucan 1,4-alpha-glucosidase</fullName>
        <ecNumber evidence="3">3.2.1.3</ecNumber>
    </recommendedName>
    <alternativeName>
        <fullName evidence="9">1,4-alpha-D-glucan glucohydrolase</fullName>
    </alternativeName>
    <alternativeName>
        <fullName evidence="8">Glucan 1,4-alpha-glucosidase</fullName>
    </alternativeName>
</protein>
<dbReference type="PRINTS" id="PR00736">
    <property type="entry name" value="GLHYDRLASE15"/>
</dbReference>
<keyword evidence="12" id="KW-1185">Reference proteome</keyword>
<evidence type="ECO:0000256" key="8">
    <source>
        <dbReference type="ARBA" id="ARBA00033442"/>
    </source>
</evidence>
<gene>
    <name evidence="11" type="ORF">O181_078855</name>
</gene>
<feature type="domain" description="GH15-like" evidence="10">
    <location>
        <begin position="1"/>
        <end position="482"/>
    </location>
</feature>
<name>A0A9Q3IHC0_9BASI</name>
<keyword evidence="4" id="KW-0378">Hydrolase</keyword>
<dbReference type="EC" id="3.2.1.3" evidence="3"/>
<evidence type="ECO:0000256" key="9">
    <source>
        <dbReference type="ARBA" id="ARBA00033473"/>
    </source>
</evidence>
<accession>A0A9Q3IHC0</accession>
<evidence type="ECO:0000256" key="3">
    <source>
        <dbReference type="ARBA" id="ARBA00012593"/>
    </source>
</evidence>
<comment type="similarity">
    <text evidence="2">Belongs to the glycosyl hydrolase 15 family.</text>
</comment>